<proteinExistence type="predicted"/>
<evidence type="ECO:0008006" key="3">
    <source>
        <dbReference type="Google" id="ProtNLM"/>
    </source>
</evidence>
<dbReference type="KEGG" id="pob:LPB03_11530"/>
<name>A0A1B8TSY9_9FLAO</name>
<dbReference type="EMBL" id="LSFM01000023">
    <property type="protein sequence ID" value="OBY62772.1"/>
    <property type="molecule type" value="Genomic_DNA"/>
</dbReference>
<protein>
    <recommendedName>
        <fullName evidence="3">UspA domain-containing protein</fullName>
    </recommendedName>
</protein>
<dbReference type="Proteomes" id="UP000092584">
    <property type="component" value="Unassembled WGS sequence"/>
</dbReference>
<dbReference type="AlphaFoldDB" id="A0A1B8TSY9"/>
<gene>
    <name evidence="1" type="ORF">LPB3_11540</name>
</gene>
<reference evidence="2" key="1">
    <citation type="submission" date="2016-02" db="EMBL/GenBank/DDBJ databases">
        <authorList>
            <person name="Shin S.-K."/>
            <person name="Yi H."/>
            <person name="Kim E."/>
        </authorList>
    </citation>
    <scope>NUCLEOTIDE SEQUENCE [LARGE SCALE GENOMIC DNA]</scope>
    <source>
        <strain evidence="2">LPB0003</strain>
    </source>
</reference>
<accession>A0A1B8TSY9</accession>
<organism evidence="1 2">
    <name type="scientific">Polaribacter vadi</name>
    <dbReference type="NCBI Taxonomy" id="1774273"/>
    <lineage>
        <taxon>Bacteria</taxon>
        <taxon>Pseudomonadati</taxon>
        <taxon>Bacteroidota</taxon>
        <taxon>Flavobacteriia</taxon>
        <taxon>Flavobacteriales</taxon>
        <taxon>Flavobacteriaceae</taxon>
    </lineage>
</organism>
<evidence type="ECO:0000313" key="1">
    <source>
        <dbReference type="EMBL" id="OBY62772.1"/>
    </source>
</evidence>
<dbReference type="Gene3D" id="3.40.50.620">
    <property type="entry name" value="HUPs"/>
    <property type="match status" value="1"/>
</dbReference>
<dbReference type="OrthoDB" id="1198867at2"/>
<sequence>MKKIKILILSDINTSTEKIVKNGLNLTKILDGEIDFFCVKKPTDIVKKESQLSVMRTINEKFLEADTQIKKLITEINNDHSIAIHHQVSFGNLKDEISNRIKETQPDLIILGNKNSKILSFLGDNILELVLKEHQGTVMIASDKITLEASSELSLGLLNESRLISANNYRDTIVSFAKKPLISFQVKSDTVTDQNKDSKPENMVEFVFENGDNTLTNMGKYMSKNNVQLLFVNRERDKTKEAKYKFGNLAKELNCSIMLTH</sequence>
<evidence type="ECO:0000313" key="2">
    <source>
        <dbReference type="Proteomes" id="UP000092584"/>
    </source>
</evidence>
<comment type="caution">
    <text evidence="1">The sequence shown here is derived from an EMBL/GenBank/DDBJ whole genome shotgun (WGS) entry which is preliminary data.</text>
</comment>
<dbReference type="SUPFAM" id="SSF52402">
    <property type="entry name" value="Adenine nucleotide alpha hydrolases-like"/>
    <property type="match status" value="1"/>
</dbReference>
<keyword evidence="2" id="KW-1185">Reference proteome</keyword>
<dbReference type="STRING" id="1774273.LPB03_11530"/>
<dbReference type="RefSeq" id="WP_065319756.1">
    <property type="nucleotide sequence ID" value="NZ_CP017477.1"/>
</dbReference>
<dbReference type="CDD" id="cd00293">
    <property type="entry name" value="USP-like"/>
    <property type="match status" value="1"/>
</dbReference>
<dbReference type="InterPro" id="IPR014729">
    <property type="entry name" value="Rossmann-like_a/b/a_fold"/>
</dbReference>